<dbReference type="InterPro" id="IPR014729">
    <property type="entry name" value="Rossmann-like_a/b/a_fold"/>
</dbReference>
<dbReference type="Gene3D" id="3.40.50.620">
    <property type="entry name" value="HUPs"/>
    <property type="match status" value="1"/>
</dbReference>
<reference evidence="3" key="1">
    <citation type="journal article" date="2014" name="Int. J. Syst. Evol. Microbiol.">
        <title>Complete genome sequence of Corynebacterium casei LMG S-19264T (=DSM 44701T), isolated from a smear-ripened cheese.</title>
        <authorList>
            <consortium name="US DOE Joint Genome Institute (JGI-PGF)"/>
            <person name="Walter F."/>
            <person name="Albersmeier A."/>
            <person name="Kalinowski J."/>
            <person name="Ruckert C."/>
        </authorList>
    </citation>
    <scope>NUCLEOTIDE SEQUENCE</scope>
    <source>
        <strain evidence="3">JCM 4125</strain>
    </source>
</reference>
<evidence type="ECO:0000313" key="3">
    <source>
        <dbReference type="EMBL" id="GGT92959.1"/>
    </source>
</evidence>
<protein>
    <submittedName>
        <fullName evidence="3">Universal stress protein</fullName>
    </submittedName>
</protein>
<comment type="caution">
    <text evidence="3">The sequence shown here is derived from an EMBL/GenBank/DDBJ whole genome shotgun (WGS) entry which is preliminary data.</text>
</comment>
<dbReference type="PANTHER" id="PTHR46268">
    <property type="entry name" value="STRESS RESPONSE PROTEIN NHAX"/>
    <property type="match status" value="1"/>
</dbReference>
<comment type="similarity">
    <text evidence="1">Belongs to the universal stress protein A family.</text>
</comment>
<dbReference type="RefSeq" id="WP_189717833.1">
    <property type="nucleotide sequence ID" value="NZ_BMSA01000042.1"/>
</dbReference>
<organism evidence="3 4">
    <name type="scientific">Streptomyces phaeofaciens</name>
    <dbReference type="NCBI Taxonomy" id="68254"/>
    <lineage>
        <taxon>Bacteria</taxon>
        <taxon>Bacillati</taxon>
        <taxon>Actinomycetota</taxon>
        <taxon>Actinomycetes</taxon>
        <taxon>Kitasatosporales</taxon>
        <taxon>Streptomycetaceae</taxon>
        <taxon>Streptomyces</taxon>
    </lineage>
</organism>
<dbReference type="PANTHER" id="PTHR46268:SF6">
    <property type="entry name" value="UNIVERSAL STRESS PROTEIN UP12"/>
    <property type="match status" value="1"/>
</dbReference>
<accession>A0A918HRH5</accession>
<reference evidence="3" key="2">
    <citation type="submission" date="2020-09" db="EMBL/GenBank/DDBJ databases">
        <authorList>
            <person name="Sun Q."/>
            <person name="Ohkuma M."/>
        </authorList>
    </citation>
    <scope>NUCLEOTIDE SEQUENCE</scope>
    <source>
        <strain evidence="3">JCM 4125</strain>
    </source>
</reference>
<sequence length="143" mass="15123">MLERILVAIDTSDARLTALSLAGEMARLANARVHLVHVATSMVSAGTVLNLEEDDEGKAVLEESLTRLRELGVEAEGHLVRGLTHEVPAVISAAAEDFKADLIVVSPHHRSAFAAFFNPRVSDAVAHASRTAVLLTPEAPAAS</sequence>
<keyword evidence="4" id="KW-1185">Reference proteome</keyword>
<evidence type="ECO:0000256" key="1">
    <source>
        <dbReference type="ARBA" id="ARBA00008791"/>
    </source>
</evidence>
<name>A0A918HRH5_9ACTN</name>
<gene>
    <name evidence="3" type="ORF">GCM10010226_83520</name>
</gene>
<dbReference type="SUPFAM" id="SSF52402">
    <property type="entry name" value="Adenine nucleotide alpha hydrolases-like"/>
    <property type="match status" value="1"/>
</dbReference>
<dbReference type="CDD" id="cd00293">
    <property type="entry name" value="USP-like"/>
    <property type="match status" value="1"/>
</dbReference>
<proteinExistence type="inferred from homology"/>
<evidence type="ECO:0000259" key="2">
    <source>
        <dbReference type="Pfam" id="PF00582"/>
    </source>
</evidence>
<evidence type="ECO:0000313" key="4">
    <source>
        <dbReference type="Proteomes" id="UP000646776"/>
    </source>
</evidence>
<dbReference type="Proteomes" id="UP000646776">
    <property type="component" value="Unassembled WGS sequence"/>
</dbReference>
<dbReference type="Pfam" id="PF00582">
    <property type="entry name" value="Usp"/>
    <property type="match status" value="1"/>
</dbReference>
<dbReference type="EMBL" id="BMSA01000042">
    <property type="protein sequence ID" value="GGT92959.1"/>
    <property type="molecule type" value="Genomic_DNA"/>
</dbReference>
<feature type="domain" description="UspA" evidence="2">
    <location>
        <begin position="1"/>
        <end position="136"/>
    </location>
</feature>
<dbReference type="AlphaFoldDB" id="A0A918HRH5"/>
<dbReference type="InterPro" id="IPR006016">
    <property type="entry name" value="UspA"/>
</dbReference>